<accession>A0A3M4VHE4</accession>
<dbReference type="Proteomes" id="UP000278332">
    <property type="component" value="Unassembled WGS sequence"/>
</dbReference>
<dbReference type="EMBL" id="RBRY01000163">
    <property type="protein sequence ID" value="RMR51266.1"/>
    <property type="molecule type" value="Genomic_DNA"/>
</dbReference>
<gene>
    <name evidence="1" type="ORF">ALP84_04614</name>
</gene>
<dbReference type="InterPro" id="IPR032721">
    <property type="entry name" value="Toxin-deaminase"/>
</dbReference>
<comment type="caution">
    <text evidence="1">The sequence shown here is derived from an EMBL/GenBank/DDBJ whole genome shotgun (WGS) entry which is preliminary data.</text>
</comment>
<name>A0A3M4VHE4_PSECI</name>
<dbReference type="Pfam" id="PF14424">
    <property type="entry name" value="Toxin-deaminase"/>
    <property type="match status" value="1"/>
</dbReference>
<proteinExistence type="predicted"/>
<evidence type="ECO:0000313" key="2">
    <source>
        <dbReference type="Proteomes" id="UP000278332"/>
    </source>
</evidence>
<organism evidence="1 2">
    <name type="scientific">Pseudomonas cichorii</name>
    <dbReference type="NCBI Taxonomy" id="36746"/>
    <lineage>
        <taxon>Bacteria</taxon>
        <taxon>Pseudomonadati</taxon>
        <taxon>Pseudomonadota</taxon>
        <taxon>Gammaproteobacteria</taxon>
        <taxon>Pseudomonadales</taxon>
        <taxon>Pseudomonadaceae</taxon>
        <taxon>Pseudomonas</taxon>
    </lineage>
</organism>
<reference evidence="1 2" key="1">
    <citation type="submission" date="2018-08" db="EMBL/GenBank/DDBJ databases">
        <title>Recombination of ecologically and evolutionarily significant loci maintains genetic cohesion in the Pseudomonas syringae species complex.</title>
        <authorList>
            <person name="Dillon M."/>
            <person name="Thakur S."/>
            <person name="Almeida R.N.D."/>
            <person name="Weir B.S."/>
            <person name="Guttman D.S."/>
        </authorList>
    </citation>
    <scope>NUCLEOTIDE SEQUENCE [LARGE SCALE GENOMIC DNA]</scope>
    <source>
        <strain evidence="1 2">ICMP 6917</strain>
    </source>
</reference>
<dbReference type="PROSITE" id="PS51257">
    <property type="entry name" value="PROKAR_LIPOPROTEIN"/>
    <property type="match status" value="1"/>
</dbReference>
<evidence type="ECO:0000313" key="1">
    <source>
        <dbReference type="EMBL" id="RMR51266.1"/>
    </source>
</evidence>
<sequence>MSRRMTYAYETTQMTPTAIQPLNIQTISSCRLFFNIHHALGVDPAEHYMVDAQALPEEHFRVARLVLQHLLGEDTSFSNTNPVHPKSLQGQKLFLIYQSEKAWKLYADAMETPLAEVTPWMVHQFFARLAWLDESAVTTETARAQLSAYLYGLRPYRGADVVLDPKDYPELGGLLMAVPQDLRLWMVQFKRGARLMPIGEWIARSSGRSLYNGIAASRDEQARRPLSVLCDAIAEMLPPGEYRDKSLSDALDQKLTAIATWWLFEFYLKAGSQIASPCEGLQIDFLTPIPVVSRAEFYRKVAAYAVNPDDESWLPLAIANAKGAPGMRALSLGTELRFTHSGLVFDSAIALATLLLTSQLQSSPELSHSLPTSLGLNVHVPPLDSWSPVRDADVLFQQLGIGLLCRADGDASVLRWRPSQTWHALIQTARFRSMFAPLLNSMQWYGALAHEQASPVITQALAGRAIVDYFLGATRTFAEPLAKTLRCTWVCEYSHVQLCARVRADIKARQPTVSSSTLDMLYYLFAREAMPELLVEGVPDHLQYGRSLQSVALLHGVALVESMRPGHSQAPQFDDLIGISSELTQSSDANVHALWARTLAIPALRYAIAHGGIEWSGSDNIDQASAAQISQALSYLQQQQALHASELNDLLSIKPPDRKRLAEQMLTDAHVDRRIWELSIKLHGWPILQEHGFTIADSYSIDRLLAVGRPQASVLELVMMGEAYIPGKPTIPEAYASAFDAFQQALIRAEARVMTRLLAEMQAADRTALLNSTSEVSRVAFGAEEGVHGLFIRCQPGDHQADFHDHTAAEIFYELIPAGGVVRKVAQRFHYQVEPDTGFSGNILETVEKRERNAANVAKARVTPLLPFDGDAYLKGTASRSSVAYHQPRQGVLIPCAELIYLPDGSEQARLEAFVQVAAGHLFTSFLERSRAEHEHATQWEQLWAKEREYADIAACLLIPFYGCITDLAHGEHSAGVVIGCVMEVAFALIPAGQFAGSTARIVIKAGEMSVLSVFKLTGKAVARLIAGLAEQSALFIVRDAGKSALNLGRLGWSRLLEQVPSLKKIFASQVFMDGGISLDKGMYRISDSVEHPWRPKVKALDKRVIVDGRSDVVVRNIGTAQEPDFRLLDPESDAVFGKQLTSVSGSRPREFSMSSAADGIVRGHYPVVLPVVSKVEGFTEIRIADSCVVQVIEREEGVFDILVDGEVYHLDAGTPGAAMRKLSASKVSSRAGWLEETENLCRFRRNLESVPCATGVKLVTPTPEPVKPGSLSPKRTGKYPSHAIDAREFTLATLTTGAGETSQRLDVFVYEGKFCKWAESTEVTPSTSAQASTGKMVVPLSQEERELFSLPETPVYLPELDGILSAEGKLGVPPNFTPQDTAFVYEFAPVIEFGPIAQGVSDTRTLRGMRLQFVNTDWIFVEPDTGAFYKARVPESNRIELKFSRVTEVDEINEFIRVSEKYRLVRERPNIETDRENIARLLFDMLDDAERDAWKVSLTPQITSYDDYARWCITNGEENSLLRFASEILAGEEIQKKFVELAKQCIPDFKKIAQRSVPEKQHILEVLNRLLPVAGSKGKWVELNMQSIITSKATNAILSQIKGANLSFAQVYTESGERVVYYALSGGEKARGLKLRIDSAETTEQILDGVIFRDARARMASREPDPRFTSLPVVRDAARTVIRDFSRDLDAERLIATVLKEDMATTRLTHIRFFTVLDTCRSCGGFVLPRLKLDFPDALFSVTYLKNYTFS</sequence>
<protein>
    <submittedName>
        <fullName evidence="1">Uncharacterized protein</fullName>
    </submittedName>
</protein>